<name>A0AAN9GIX1_9CAEN</name>
<evidence type="ECO:0008006" key="4">
    <source>
        <dbReference type="Google" id="ProtNLM"/>
    </source>
</evidence>
<evidence type="ECO:0000256" key="1">
    <source>
        <dbReference type="SAM" id="MobiDB-lite"/>
    </source>
</evidence>
<dbReference type="PANTHER" id="PTHR33198:SF20">
    <property type="entry name" value="RETROTRANSPOSON GAG DOMAIN-CONTAINING PROTEIN"/>
    <property type="match status" value="1"/>
</dbReference>
<dbReference type="PANTHER" id="PTHR33198">
    <property type="entry name" value="ANK_REP_REGION DOMAIN-CONTAINING PROTEIN-RELATED"/>
    <property type="match status" value="1"/>
</dbReference>
<reference evidence="2 3" key="1">
    <citation type="submission" date="2024-02" db="EMBL/GenBank/DDBJ databases">
        <title>Chromosome-scale genome assembly of the rough periwinkle Littorina saxatilis.</title>
        <authorList>
            <person name="De Jode A."/>
            <person name="Faria R."/>
            <person name="Formenti G."/>
            <person name="Sims Y."/>
            <person name="Smith T.P."/>
            <person name="Tracey A."/>
            <person name="Wood J.M.D."/>
            <person name="Zagrodzka Z.B."/>
            <person name="Johannesson K."/>
            <person name="Butlin R.K."/>
            <person name="Leder E.H."/>
        </authorList>
    </citation>
    <scope>NUCLEOTIDE SEQUENCE [LARGE SCALE GENOMIC DNA]</scope>
    <source>
        <strain evidence="2">Snail1</strain>
        <tissue evidence="2">Muscle</tissue>
    </source>
</reference>
<evidence type="ECO:0000313" key="3">
    <source>
        <dbReference type="Proteomes" id="UP001374579"/>
    </source>
</evidence>
<sequence>MAENQQPVLQKHFTANVPVPSKLCMEGSLTQNWKKFHRQWENYEVASRLNKEDAEYRCAVLLACIGEEGMEVYDGMQFNGGENKKDINVVLQKFQDFCVGSTHEAFETYKFHTRNQDSSESIEAYVAALRKLAKNCNFGEMEDRMLRDRIVVGVKSDVAREKLLEDSTLNFKKAVDVCRAYETSQQQLQVMSKDASVDRFTSSNKSGSRPTGKQRPHKSKSFQYTQTLPVPDSPIALVVGEPHLTTKKHVQPRTPSATNAPRWVIMRRSAVHPTSKQWKRKKELKLIWVLWLVK</sequence>
<comment type="caution">
    <text evidence="2">The sequence shown here is derived from an EMBL/GenBank/DDBJ whole genome shotgun (WGS) entry which is preliminary data.</text>
</comment>
<dbReference type="AlphaFoldDB" id="A0AAN9GIX1"/>
<organism evidence="2 3">
    <name type="scientific">Littorina saxatilis</name>
    <dbReference type="NCBI Taxonomy" id="31220"/>
    <lineage>
        <taxon>Eukaryota</taxon>
        <taxon>Metazoa</taxon>
        <taxon>Spiralia</taxon>
        <taxon>Lophotrochozoa</taxon>
        <taxon>Mollusca</taxon>
        <taxon>Gastropoda</taxon>
        <taxon>Caenogastropoda</taxon>
        <taxon>Littorinimorpha</taxon>
        <taxon>Littorinoidea</taxon>
        <taxon>Littorinidae</taxon>
        <taxon>Littorina</taxon>
    </lineage>
</organism>
<dbReference type="Proteomes" id="UP001374579">
    <property type="component" value="Unassembled WGS sequence"/>
</dbReference>
<feature type="region of interest" description="Disordered" evidence="1">
    <location>
        <begin position="192"/>
        <end position="222"/>
    </location>
</feature>
<keyword evidence="3" id="KW-1185">Reference proteome</keyword>
<feature type="compositionally biased region" description="Polar residues" evidence="1">
    <location>
        <begin position="199"/>
        <end position="211"/>
    </location>
</feature>
<dbReference type="EMBL" id="JBAMIC010000003">
    <property type="protein sequence ID" value="KAK7110508.1"/>
    <property type="molecule type" value="Genomic_DNA"/>
</dbReference>
<evidence type="ECO:0000313" key="2">
    <source>
        <dbReference type="EMBL" id="KAK7110508.1"/>
    </source>
</evidence>
<protein>
    <recommendedName>
        <fullName evidence="4">Retrotransposon gag domain-containing protein</fullName>
    </recommendedName>
</protein>
<gene>
    <name evidence="2" type="ORF">V1264_014365</name>
</gene>
<accession>A0AAN9GIX1</accession>
<proteinExistence type="predicted"/>